<keyword evidence="3" id="KW-1185">Reference proteome</keyword>
<evidence type="ECO:0008006" key="4">
    <source>
        <dbReference type="Google" id="ProtNLM"/>
    </source>
</evidence>
<dbReference type="OrthoDB" id="4377297at2"/>
<feature type="compositionally biased region" description="Gly residues" evidence="1">
    <location>
        <begin position="253"/>
        <end position="265"/>
    </location>
</feature>
<dbReference type="HOGENOM" id="CLU_058619_1_1_11"/>
<dbReference type="STRING" id="882086.SacxiDRAFT_1545"/>
<sequence>MPIVENVLRTAAFGGSRLAEADAATPPGGGPLLTPVQRWLDAVVRGARGEYAAAAAVLQPLSRHGDGVIASLAASALASHRRQLGGHAAALRLDGIALRRVVEAGQADHVATGPGWGRGDPDGLDQAGALSDALLGLAADHLGLGRLAECEALLTRAARAVAVSGCWRAEVRLGWVQAELALASGRPFDSISPAKRALALAEARGAARHVAKSQLVLGAALVASDERRGPDRQREPDGQGGQKGRAGVLGKSGRPGGLGRPGESGGPDRRQRARELVGAALTEARRNGWRSLTWPALLLFADLEPEQAVWSRSRVTDELSALLASTDPVGRRLARDSPWVPI</sequence>
<feature type="compositionally biased region" description="Basic and acidic residues" evidence="1">
    <location>
        <begin position="225"/>
        <end position="237"/>
    </location>
</feature>
<evidence type="ECO:0000313" key="2">
    <source>
        <dbReference type="EMBL" id="EID53792.1"/>
    </source>
</evidence>
<reference evidence="2 3" key="1">
    <citation type="submission" date="2012-01" db="EMBL/GenBank/DDBJ databases">
        <title>Improved High-Quality Draft sequence of Saccharomonospora xinjiangensis XJ-54.</title>
        <authorList>
            <consortium name="US DOE Joint Genome Institute"/>
            <person name="Lucas S."/>
            <person name="Han J."/>
            <person name="Lapidus A."/>
            <person name="Cheng J.-F."/>
            <person name="Goodwin L."/>
            <person name="Pitluck S."/>
            <person name="Peters L."/>
            <person name="Mikhailova N."/>
            <person name="Teshima H."/>
            <person name="Detter J.C."/>
            <person name="Han C."/>
            <person name="Tapia R."/>
            <person name="Land M."/>
            <person name="Hauser L."/>
            <person name="Kyrpides N."/>
            <person name="Ivanova N."/>
            <person name="Pagani I."/>
            <person name="Brambilla E.-M."/>
            <person name="Klenk H.-P."/>
            <person name="Woyke T."/>
        </authorList>
    </citation>
    <scope>NUCLEOTIDE SEQUENCE [LARGE SCALE GENOMIC DNA]</scope>
    <source>
        <strain evidence="2 3">XJ-54</strain>
    </source>
</reference>
<proteinExistence type="predicted"/>
<dbReference type="Proteomes" id="UP000004691">
    <property type="component" value="Unassembled WGS sequence"/>
</dbReference>
<dbReference type="AlphaFoldDB" id="I0V0Y9"/>
<dbReference type="RefSeq" id="WP_006237940.1">
    <property type="nucleotide sequence ID" value="NZ_JH636049.1"/>
</dbReference>
<evidence type="ECO:0000313" key="3">
    <source>
        <dbReference type="Proteomes" id="UP000004691"/>
    </source>
</evidence>
<dbReference type="eggNOG" id="ENOG5033TR6">
    <property type="taxonomic scope" value="Bacteria"/>
</dbReference>
<protein>
    <recommendedName>
        <fullName evidence="4">MalT-like TPR region domain-containing protein</fullName>
    </recommendedName>
</protein>
<accession>I0V0Y9</accession>
<feature type="region of interest" description="Disordered" evidence="1">
    <location>
        <begin position="225"/>
        <end position="272"/>
    </location>
</feature>
<gene>
    <name evidence="2" type="ORF">SacxiDRAFT_1545</name>
</gene>
<organism evidence="2 3">
    <name type="scientific">Saccharomonospora xinjiangensis XJ-54</name>
    <dbReference type="NCBI Taxonomy" id="882086"/>
    <lineage>
        <taxon>Bacteria</taxon>
        <taxon>Bacillati</taxon>
        <taxon>Actinomycetota</taxon>
        <taxon>Actinomycetes</taxon>
        <taxon>Pseudonocardiales</taxon>
        <taxon>Pseudonocardiaceae</taxon>
        <taxon>Saccharomonospora</taxon>
    </lineage>
</organism>
<name>I0V0Y9_9PSEU</name>
<evidence type="ECO:0000256" key="1">
    <source>
        <dbReference type="SAM" id="MobiDB-lite"/>
    </source>
</evidence>
<dbReference type="EMBL" id="JH636049">
    <property type="protein sequence ID" value="EID53792.1"/>
    <property type="molecule type" value="Genomic_DNA"/>
</dbReference>